<protein>
    <recommendedName>
        <fullName evidence="2">DCD domain-containing protein</fullName>
    </recommendedName>
</protein>
<evidence type="ECO:0000313" key="3">
    <source>
        <dbReference type="EMBL" id="PIA37764.1"/>
    </source>
</evidence>
<dbReference type="Proteomes" id="UP000230069">
    <property type="component" value="Unassembled WGS sequence"/>
</dbReference>
<dbReference type="EMBL" id="KZ305047">
    <property type="protein sequence ID" value="PIA37763.1"/>
    <property type="molecule type" value="Genomic_DNA"/>
</dbReference>
<dbReference type="PROSITE" id="PS51222">
    <property type="entry name" value="DCD"/>
    <property type="match status" value="1"/>
</dbReference>
<proteinExistence type="predicted"/>
<dbReference type="PANTHER" id="PTHR46444:SF9">
    <property type="entry name" value="DCD (DEVELOPMENT AND CELL DEATH) DOMAIN PROTEIN"/>
    <property type="match status" value="1"/>
</dbReference>
<evidence type="ECO:0000256" key="1">
    <source>
        <dbReference type="SAM" id="MobiDB-lite"/>
    </source>
</evidence>
<dbReference type="EMBL" id="KZ305047">
    <property type="protein sequence ID" value="PIA37764.1"/>
    <property type="molecule type" value="Genomic_DNA"/>
</dbReference>
<feature type="region of interest" description="Disordered" evidence="1">
    <location>
        <begin position="876"/>
        <end position="902"/>
    </location>
</feature>
<evidence type="ECO:0000313" key="4">
    <source>
        <dbReference type="Proteomes" id="UP000230069"/>
    </source>
</evidence>
<name>A0A2G5D2N8_AQUCA</name>
<sequence>MELDDNQEYSFGGSDPSIVGAIFMANRRTKTECLNRKLFGLPPSQANFVKKVKSGMMLFLFEYEERKLYGVFQAVSDGAMNIVPNAFKSFGKQIPAQIRIKTIWYCKPLSECEFRGAIKENYFARYKFNLGLSKDQVVNLLRLFDSRKIKIQKDKNLSLKEFIKKSESPLSEWRFKKLCSEENPRKKSKSPLSKEYITNRSVSSDYVFEDNEDIPSDCDKPRFAMVSKTVSLNDYYGSSRSNSNLSTVSEKPDSFHRSANGLFPSSESIVIPFHVGAGNINLPPMRSSSLDVVPSSGDYIPLESANHFDPIRSSRPSPQCLSSRYNSMNPTNLEVNDSLSFSEPASDTVPSRHVSIGRENLVLSFGPGKDPPYVPDHCCPAILHEPSLPTVTSSRGAYFGRENMDSSSSPGKDPPYVPDYHYPANLVCEGPPESAYQPSAATISLYKSNLQVGDHSFDSQSKNLEQNKQTSVERDVCGARGSLRSETPNKRTSVFSRLNGYPKDLAQDDKKHIGTKDHADKTVKQIMDLLSECQKHWRKSAKRYEHKWNDVDAKIESEIMLSELDDAPSNIEDQECIDVIVEEPVVNFKRRSKIRKMHSEMEHRMEETDGLSNMCLPKRRKLLRPSFVSVGTHECKEGGSSVALAASNGYEGDKKDSYQSKLSYQNIGKPENYEVKESASVESFFSSNGGESMGKDSSQNIGGQVVGHTDCSERASGKAGIFTNCKDEVIQDPTGIKDHRQGVTEESQNRWGDDNERAQDTKICYKDGDENTEESSGSMVLEKLVNTSSECEGNIGTEELFPKSNVLPTNFQNGGEGNEKLSSGNQGIVHALYSGPSCGKIDLSNSQDWFIQEFNDIKDHSHLSLHGLPQDVSLCQRDDNGKAPNRRINSKAQDSQICREDENGKAQGSQICFEDANDNFERASGSIAFEIVKDFFPESNDSQGNLSIENSDLKLKRKEMCEEVCFGKIIDNGVIDLNLSIGGCYNPIS</sequence>
<feature type="domain" description="DCD" evidence="2">
    <location>
        <begin position="16"/>
        <end position="146"/>
    </location>
</feature>
<keyword evidence="4" id="KW-1185">Reference proteome</keyword>
<dbReference type="Pfam" id="PF10539">
    <property type="entry name" value="Dev_Cell_Death"/>
    <property type="match status" value="1"/>
</dbReference>
<accession>A0A2G5D2N8</accession>
<evidence type="ECO:0000259" key="2">
    <source>
        <dbReference type="PROSITE" id="PS51222"/>
    </source>
</evidence>
<reference evidence="3 4" key="1">
    <citation type="submission" date="2017-09" db="EMBL/GenBank/DDBJ databases">
        <title>WGS assembly of Aquilegia coerulea Goldsmith.</title>
        <authorList>
            <person name="Hodges S."/>
            <person name="Kramer E."/>
            <person name="Nordborg M."/>
            <person name="Tomkins J."/>
            <person name="Borevitz J."/>
            <person name="Derieg N."/>
            <person name="Yan J."/>
            <person name="Mihaltcheva S."/>
            <person name="Hayes R.D."/>
            <person name="Rokhsar D."/>
        </authorList>
    </citation>
    <scope>NUCLEOTIDE SEQUENCE [LARGE SCALE GENOMIC DNA]</scope>
    <source>
        <strain evidence="4">cv. Goldsmith</strain>
    </source>
</reference>
<dbReference type="OrthoDB" id="1928633at2759"/>
<dbReference type="SMART" id="SM00767">
    <property type="entry name" value="DCD"/>
    <property type="match status" value="1"/>
</dbReference>
<dbReference type="PANTHER" id="PTHR46444">
    <property type="entry name" value="DCD (DEVELOPMENT AND CELL DEATH) DOMAIN PROTEIN-RELATED"/>
    <property type="match status" value="1"/>
</dbReference>
<dbReference type="InterPro" id="IPR013989">
    <property type="entry name" value="Dev_and_cell_death_domain"/>
</dbReference>
<dbReference type="FunCoup" id="A0A2G5D2N8">
    <property type="interactions" value="1"/>
</dbReference>
<gene>
    <name evidence="3" type="ORF">AQUCO_03000353v1</name>
</gene>
<dbReference type="AlphaFoldDB" id="A0A2G5D2N8"/>
<organism evidence="3 4">
    <name type="scientific">Aquilegia coerulea</name>
    <name type="common">Rocky mountain columbine</name>
    <dbReference type="NCBI Taxonomy" id="218851"/>
    <lineage>
        <taxon>Eukaryota</taxon>
        <taxon>Viridiplantae</taxon>
        <taxon>Streptophyta</taxon>
        <taxon>Embryophyta</taxon>
        <taxon>Tracheophyta</taxon>
        <taxon>Spermatophyta</taxon>
        <taxon>Magnoliopsida</taxon>
        <taxon>Ranunculales</taxon>
        <taxon>Ranunculaceae</taxon>
        <taxon>Thalictroideae</taxon>
        <taxon>Aquilegia</taxon>
    </lineage>
</organism>